<dbReference type="OMA" id="YIAFNQT"/>
<dbReference type="EMBL" id="KB467843">
    <property type="protein sequence ID" value="PCH35067.1"/>
    <property type="molecule type" value="Genomic_DNA"/>
</dbReference>
<name>A0A2H3JGD1_WOLCO</name>
<evidence type="ECO:0000256" key="1">
    <source>
        <dbReference type="SAM" id="MobiDB-lite"/>
    </source>
</evidence>
<gene>
    <name evidence="2" type="ORF">WOLCODRAFT_125366</name>
</gene>
<keyword evidence="3" id="KW-1185">Reference proteome</keyword>
<protein>
    <submittedName>
        <fullName evidence="2">Uncharacterized protein</fullName>
    </submittedName>
</protein>
<feature type="compositionally biased region" description="Low complexity" evidence="1">
    <location>
        <begin position="196"/>
        <end position="225"/>
    </location>
</feature>
<feature type="region of interest" description="Disordered" evidence="1">
    <location>
        <begin position="153"/>
        <end position="231"/>
    </location>
</feature>
<accession>A0A2H3JGD1</accession>
<dbReference type="Proteomes" id="UP000218811">
    <property type="component" value="Unassembled WGS sequence"/>
</dbReference>
<evidence type="ECO:0000313" key="2">
    <source>
        <dbReference type="EMBL" id="PCH35067.1"/>
    </source>
</evidence>
<organism evidence="2 3">
    <name type="scientific">Wolfiporia cocos (strain MD-104)</name>
    <name type="common">Brown rot fungus</name>
    <dbReference type="NCBI Taxonomy" id="742152"/>
    <lineage>
        <taxon>Eukaryota</taxon>
        <taxon>Fungi</taxon>
        <taxon>Dikarya</taxon>
        <taxon>Basidiomycota</taxon>
        <taxon>Agaricomycotina</taxon>
        <taxon>Agaricomycetes</taxon>
        <taxon>Polyporales</taxon>
        <taxon>Phaeolaceae</taxon>
        <taxon>Wolfiporia</taxon>
    </lineage>
</organism>
<dbReference type="OrthoDB" id="3255642at2759"/>
<reference evidence="2 3" key="1">
    <citation type="journal article" date="2012" name="Science">
        <title>The Paleozoic origin of enzymatic lignin decomposition reconstructed from 31 fungal genomes.</title>
        <authorList>
            <person name="Floudas D."/>
            <person name="Binder M."/>
            <person name="Riley R."/>
            <person name="Barry K."/>
            <person name="Blanchette R.A."/>
            <person name="Henrissat B."/>
            <person name="Martinez A.T."/>
            <person name="Otillar R."/>
            <person name="Spatafora J.W."/>
            <person name="Yadav J.S."/>
            <person name="Aerts A."/>
            <person name="Benoit I."/>
            <person name="Boyd A."/>
            <person name="Carlson A."/>
            <person name="Copeland A."/>
            <person name="Coutinho P.M."/>
            <person name="de Vries R.P."/>
            <person name="Ferreira P."/>
            <person name="Findley K."/>
            <person name="Foster B."/>
            <person name="Gaskell J."/>
            <person name="Glotzer D."/>
            <person name="Gorecki P."/>
            <person name="Heitman J."/>
            <person name="Hesse C."/>
            <person name="Hori C."/>
            <person name="Igarashi K."/>
            <person name="Jurgens J.A."/>
            <person name="Kallen N."/>
            <person name="Kersten P."/>
            <person name="Kohler A."/>
            <person name="Kuees U."/>
            <person name="Kumar T.K.A."/>
            <person name="Kuo A."/>
            <person name="LaButti K."/>
            <person name="Larrondo L.F."/>
            <person name="Lindquist E."/>
            <person name="Ling A."/>
            <person name="Lombard V."/>
            <person name="Lucas S."/>
            <person name="Lundell T."/>
            <person name="Martin R."/>
            <person name="McLaughlin D.J."/>
            <person name="Morgenstern I."/>
            <person name="Morin E."/>
            <person name="Murat C."/>
            <person name="Nagy L.G."/>
            <person name="Nolan M."/>
            <person name="Ohm R.A."/>
            <person name="Patyshakuliyeva A."/>
            <person name="Rokas A."/>
            <person name="Ruiz-Duenas F.J."/>
            <person name="Sabat G."/>
            <person name="Salamov A."/>
            <person name="Samejima M."/>
            <person name="Schmutz J."/>
            <person name="Slot J.C."/>
            <person name="St John F."/>
            <person name="Stenlid J."/>
            <person name="Sun H."/>
            <person name="Sun S."/>
            <person name="Syed K."/>
            <person name="Tsang A."/>
            <person name="Wiebenga A."/>
            <person name="Young D."/>
            <person name="Pisabarro A."/>
            <person name="Eastwood D.C."/>
            <person name="Martin F."/>
            <person name="Cullen D."/>
            <person name="Grigoriev I.V."/>
            <person name="Hibbett D.S."/>
        </authorList>
    </citation>
    <scope>NUCLEOTIDE SEQUENCE [LARGE SCALE GENOMIC DNA]</scope>
    <source>
        <strain evidence="2 3">MD-104</strain>
    </source>
</reference>
<sequence>MLLTVPVTVKACEGECIVAITNAFLGNYSYPVDAVMHNMAQRFSDMLPSHPSPATTFSYLAPLIDAYGKQAYGGMETAIFPSYFHGKCQRDGVDPPGCPNPDCPVVCGTPGSMVHFYPKLRYIAFNQTRAMLEELARPGSPTYQQVEQNVMDAAQAHQRRVSRVFARTPSKKKNSGEKKKADAKATPAPGYKPYKAVAASSPRPSSQAQPAPPSSAAAPVQSTPSNSGNEILVPPVLFRKRSQNAQEEFKEAMAQIGPMLEQACGGDAVDNTINGLPECSWEQAMKEYILTFP</sequence>
<feature type="compositionally biased region" description="Basic and acidic residues" evidence="1">
    <location>
        <begin position="174"/>
        <end position="183"/>
    </location>
</feature>
<proteinExistence type="predicted"/>
<dbReference type="AlphaFoldDB" id="A0A2H3JGD1"/>
<dbReference type="STRING" id="742152.A0A2H3JGD1"/>
<evidence type="ECO:0000313" key="3">
    <source>
        <dbReference type="Proteomes" id="UP000218811"/>
    </source>
</evidence>